<reference evidence="2 3" key="1">
    <citation type="submission" date="2005-09" db="EMBL/GenBank/DDBJ databases">
        <authorList>
            <person name="Woods D.E."/>
            <person name="Nierman W.C."/>
        </authorList>
    </citation>
    <scope>NUCLEOTIDE SEQUENCE [LARGE SCALE GENOMIC DNA]</scope>
    <source>
        <strain evidence="2 3">1710b</strain>
    </source>
</reference>
<feature type="region of interest" description="Disordered" evidence="1">
    <location>
        <begin position="170"/>
        <end position="201"/>
    </location>
</feature>
<name>Q3JFS8_BURP1</name>
<dbReference type="Proteomes" id="UP000002700">
    <property type="component" value="Chromosome II"/>
</dbReference>
<organism evidence="2 3">
    <name type="scientific">Burkholderia pseudomallei (strain 1710b)</name>
    <dbReference type="NCBI Taxonomy" id="320372"/>
    <lineage>
        <taxon>Bacteria</taxon>
        <taxon>Pseudomonadati</taxon>
        <taxon>Pseudomonadota</taxon>
        <taxon>Betaproteobacteria</taxon>
        <taxon>Burkholderiales</taxon>
        <taxon>Burkholderiaceae</taxon>
        <taxon>Burkholderia</taxon>
        <taxon>pseudomallei group</taxon>
    </lineage>
</organism>
<feature type="compositionally biased region" description="Basic residues" evidence="1">
    <location>
        <begin position="170"/>
        <end position="187"/>
    </location>
</feature>
<evidence type="ECO:0000256" key="1">
    <source>
        <dbReference type="SAM" id="MobiDB-lite"/>
    </source>
</evidence>
<sequence>MRRATEPHTRPACRSVRGGCRHRVRALPGVRQRAPRERYEHRAACFFDRFDKRAERRAGGDRERLAAEVAFGSKPRRAAFVDVDDAAREPAAAGLGRQQRAVERDAQDLLRAVAVGRAGVQFVRRLAPAVAALAIERQAGEVGPRIAYEAEAIGVAHAFEIRFQCHGSPHRSMRARHARRARRRTRRNDHGRAARRRVDADQPRAARARLTWVKRARRRGSMLKRRWNRCAGRQRLKEGVMSVMKISFPQDPPPEYCARDLVVAFPALVDGEYVQCAITAEALEDHFGAASLKEDDLLTAFDLHRGKIEHAARRMLDEIGGKPVLLHSGFFRFLYE</sequence>
<dbReference type="SUPFAM" id="SSF160272">
    <property type="entry name" value="Shew3726-like"/>
    <property type="match status" value="1"/>
</dbReference>
<feature type="compositionally biased region" description="Basic and acidic residues" evidence="1">
    <location>
        <begin position="188"/>
        <end position="201"/>
    </location>
</feature>
<dbReference type="HOGENOM" id="CLU_825569_0_0_4"/>
<evidence type="ECO:0000313" key="3">
    <source>
        <dbReference type="Proteomes" id="UP000002700"/>
    </source>
</evidence>
<proteinExistence type="predicted"/>
<dbReference type="Pfam" id="PF07369">
    <property type="entry name" value="DUF1488"/>
    <property type="match status" value="1"/>
</dbReference>
<dbReference type="KEGG" id="bpm:BURPS1710b_A2426"/>
<dbReference type="Gene3D" id="3.30.160.140">
    <property type="entry name" value="Shew3726-like"/>
    <property type="match status" value="1"/>
</dbReference>
<protein>
    <recommendedName>
        <fullName evidence="4">DUF1488 domain-containing protein</fullName>
    </recommendedName>
</protein>
<dbReference type="InterPro" id="IPR036692">
    <property type="entry name" value="Shew3726-like_sf"/>
</dbReference>
<dbReference type="EMBL" id="CP000125">
    <property type="protein sequence ID" value="ABA53679.1"/>
    <property type="molecule type" value="Genomic_DNA"/>
</dbReference>
<dbReference type="AlphaFoldDB" id="Q3JFS8"/>
<accession>Q3JFS8</accession>
<gene>
    <name evidence="2" type="ordered locus">BURPS1710b_A2426</name>
</gene>
<evidence type="ECO:0008006" key="4">
    <source>
        <dbReference type="Google" id="ProtNLM"/>
    </source>
</evidence>
<dbReference type="EnsemblBacteria" id="ABA53679">
    <property type="protein sequence ID" value="ABA53679"/>
    <property type="gene ID" value="BURPS1710b_A2426"/>
</dbReference>
<evidence type="ECO:0000313" key="2">
    <source>
        <dbReference type="EMBL" id="ABA53679.1"/>
    </source>
</evidence>
<dbReference type="InterPro" id="IPR009962">
    <property type="entry name" value="DUF1488"/>
</dbReference>